<keyword evidence="10" id="KW-1185">Reference proteome</keyword>
<gene>
    <name evidence="7" type="primary">surA</name>
    <name evidence="9" type="ORF">Lisr_1168</name>
</gene>
<evidence type="ECO:0000256" key="4">
    <source>
        <dbReference type="ARBA" id="ARBA00023110"/>
    </source>
</evidence>
<keyword evidence="6 7" id="KW-0413">Isomerase</keyword>
<keyword evidence="5 7" id="KW-0143">Chaperone</keyword>
<keyword evidence="1 7" id="KW-0732">Signal</keyword>
<feature type="domain" description="PpiC" evidence="8">
    <location>
        <begin position="202"/>
        <end position="303"/>
    </location>
</feature>
<dbReference type="AlphaFoldDB" id="A0A0W0W1A9"/>
<keyword evidence="3 7" id="KW-0574">Periplasm</keyword>
<dbReference type="Pfam" id="PF09312">
    <property type="entry name" value="SurA_N"/>
    <property type="match status" value="1"/>
</dbReference>
<evidence type="ECO:0000313" key="9">
    <source>
        <dbReference type="EMBL" id="KTD26213.1"/>
    </source>
</evidence>
<evidence type="ECO:0000256" key="3">
    <source>
        <dbReference type="ARBA" id="ARBA00022764"/>
    </source>
</evidence>
<dbReference type="InterPro" id="IPR050280">
    <property type="entry name" value="OMP_Chaperone_SurA"/>
</dbReference>
<comment type="catalytic activity">
    <reaction evidence="7">
        <text>[protein]-peptidylproline (omega=180) = [protein]-peptidylproline (omega=0)</text>
        <dbReference type="Rhea" id="RHEA:16237"/>
        <dbReference type="Rhea" id="RHEA-COMP:10747"/>
        <dbReference type="Rhea" id="RHEA-COMP:10748"/>
        <dbReference type="ChEBI" id="CHEBI:83833"/>
        <dbReference type="ChEBI" id="CHEBI:83834"/>
        <dbReference type="EC" id="5.2.1.8"/>
    </reaction>
</comment>
<dbReference type="PANTHER" id="PTHR47637:SF1">
    <property type="entry name" value="CHAPERONE SURA"/>
    <property type="match status" value="1"/>
</dbReference>
<dbReference type="GO" id="GO:0043165">
    <property type="term" value="P:Gram-negative-bacterium-type cell outer membrane assembly"/>
    <property type="evidence" value="ECO:0007669"/>
    <property type="project" value="InterPro"/>
</dbReference>
<dbReference type="Pfam" id="PF13616">
    <property type="entry name" value="Rotamase_3"/>
    <property type="match status" value="1"/>
</dbReference>
<dbReference type="GO" id="GO:0051082">
    <property type="term" value="F:unfolded protein binding"/>
    <property type="evidence" value="ECO:0007669"/>
    <property type="project" value="UniProtKB-UniRule"/>
</dbReference>
<dbReference type="PANTHER" id="PTHR47637">
    <property type="entry name" value="CHAPERONE SURA"/>
    <property type="match status" value="1"/>
</dbReference>
<dbReference type="SUPFAM" id="SSF109998">
    <property type="entry name" value="Triger factor/SurA peptide-binding domain-like"/>
    <property type="match status" value="1"/>
</dbReference>
<dbReference type="GO" id="GO:0042277">
    <property type="term" value="F:peptide binding"/>
    <property type="evidence" value="ECO:0007669"/>
    <property type="project" value="InterPro"/>
</dbReference>
<dbReference type="Pfam" id="PF00639">
    <property type="entry name" value="Rotamase"/>
    <property type="match status" value="1"/>
</dbReference>
<name>A0A0W0W1A9_9GAMM</name>
<evidence type="ECO:0000256" key="7">
    <source>
        <dbReference type="HAMAP-Rule" id="MF_01183"/>
    </source>
</evidence>
<evidence type="ECO:0000259" key="8">
    <source>
        <dbReference type="PROSITE" id="PS50198"/>
    </source>
</evidence>
<evidence type="ECO:0000256" key="6">
    <source>
        <dbReference type="ARBA" id="ARBA00023235"/>
    </source>
</evidence>
<dbReference type="PATRIC" id="fig|454.4.peg.1258"/>
<sequence>MSLGDNQFKLLVFYKYCPIFVAKLMGIKMRLDMLARVIICLLFFSSVAFAESTQLLDKVVALVNDDVITETELNAQVDVLKRQILAKKMALPEDKILRKQVLQHLIDVDLQLQLAKNNGITVDSIELDEAIHKIAETNKLTLSQLREEVIRQGMSWKEYRQNIRKEMIISRLQQKAVGKDVVISKEQVENYLKAAKQTNKSEQTFHVQNIVIPLPEEPTTEQLTKAKNKAQKLLAKIKKGENFTRLAVEESSGEFALEGGDLGERHLAELPDVFAKEVVKMKAGEVAGPLRTGNGYQLIKLISTSENKKQPHLITKTHVRHILLKPTAGMTPEEARKQVNNIYQQLKAGKDFALMAKQYSLDATSAVKGGDLGWVKPGELVPEFEDTMNKLPLNKVSEPVKSQFGWHLIQVLGRKKEDDSDAFEKAQVLQHLQQRKFVEAVQNWQQHLRADAYVKIMDKDLT</sequence>
<dbReference type="InterPro" id="IPR015391">
    <property type="entry name" value="SurA_N"/>
</dbReference>
<reference evidence="9 10" key="1">
    <citation type="submission" date="2015-11" db="EMBL/GenBank/DDBJ databases">
        <title>Genomic analysis of 38 Legionella species identifies large and diverse effector repertoires.</title>
        <authorList>
            <person name="Burstein D."/>
            <person name="Amaro F."/>
            <person name="Zusman T."/>
            <person name="Lifshitz Z."/>
            <person name="Cohen O."/>
            <person name="Gilbert J.A."/>
            <person name="Pupko T."/>
            <person name="Shuman H.A."/>
            <person name="Segal G."/>
        </authorList>
    </citation>
    <scope>NUCLEOTIDE SEQUENCE [LARGE SCALE GENOMIC DNA]</scope>
    <source>
        <strain evidence="9 10">Bercovier 4</strain>
    </source>
</reference>
<comment type="subcellular location">
    <subcellularLocation>
        <location evidence="7">Periplasm</location>
    </subcellularLocation>
    <text evidence="7">Is capable of associating with the outer membrane.</text>
</comment>
<proteinExistence type="inferred from homology"/>
<protein>
    <recommendedName>
        <fullName evidence="7">Chaperone SurA</fullName>
    </recommendedName>
    <alternativeName>
        <fullName evidence="7">Peptidyl-prolyl cis-trans isomerase SurA</fullName>
        <shortName evidence="7">PPIase SurA</shortName>
        <ecNumber evidence="7">5.2.1.8</ecNumber>
    </alternativeName>
    <alternativeName>
        <fullName evidence="7">Rotamase SurA</fullName>
    </alternativeName>
</protein>
<dbReference type="InterPro" id="IPR046357">
    <property type="entry name" value="PPIase_dom_sf"/>
</dbReference>
<evidence type="ECO:0000313" key="10">
    <source>
        <dbReference type="Proteomes" id="UP000054761"/>
    </source>
</evidence>
<comment type="domain">
    <text evidence="7">The PPIase activity resides only in the second parvulin domain. The N-terminal region and the C-terminal tail are necessary and sufficient for the chaperone activity of SurA. The PPIase activity is dispensable for SurA to function as a chaperone. The N-terminal region and the C-terminal tail are also required for porin recognition.</text>
</comment>
<keyword evidence="2 7" id="KW-0677">Repeat</keyword>
<dbReference type="EMBL" id="LNYH01000055">
    <property type="protein sequence ID" value="KTD26213.1"/>
    <property type="molecule type" value="Genomic_DNA"/>
</dbReference>
<dbReference type="PROSITE" id="PS50198">
    <property type="entry name" value="PPIC_PPIASE_2"/>
    <property type="match status" value="2"/>
</dbReference>
<dbReference type="GO" id="GO:0030288">
    <property type="term" value="C:outer membrane-bounded periplasmic space"/>
    <property type="evidence" value="ECO:0007669"/>
    <property type="project" value="InterPro"/>
</dbReference>
<dbReference type="GO" id="GO:0006457">
    <property type="term" value="P:protein folding"/>
    <property type="evidence" value="ECO:0007669"/>
    <property type="project" value="UniProtKB-UniRule"/>
</dbReference>
<feature type="domain" description="PpiC" evidence="8">
    <location>
        <begin position="314"/>
        <end position="413"/>
    </location>
</feature>
<dbReference type="Gene3D" id="1.10.4030.10">
    <property type="entry name" value="Porin chaperone SurA, peptide-binding domain"/>
    <property type="match status" value="1"/>
</dbReference>
<comment type="caution">
    <text evidence="9">The sequence shown here is derived from an EMBL/GenBank/DDBJ whole genome shotgun (WGS) entry which is preliminary data.</text>
</comment>
<comment type="function">
    <text evidence="7">Chaperone involved in the correct folding and assembly of outer membrane proteins. Recognizes specific patterns of aromatic residues and the orientation of their side chains, which are found more frequently in integral outer membrane proteins. May act in both early periplasmic and late outer membrane-associated steps of protein maturation.</text>
</comment>
<accession>A0A0W0W1A9</accession>
<dbReference type="InterPro" id="IPR000297">
    <property type="entry name" value="PPIase_PpiC"/>
</dbReference>
<dbReference type="HAMAP" id="MF_01183">
    <property type="entry name" value="Chaperone_SurA"/>
    <property type="match status" value="1"/>
</dbReference>
<evidence type="ECO:0000256" key="5">
    <source>
        <dbReference type="ARBA" id="ARBA00023186"/>
    </source>
</evidence>
<dbReference type="EC" id="5.2.1.8" evidence="7"/>
<dbReference type="Gene3D" id="3.10.50.40">
    <property type="match status" value="2"/>
</dbReference>
<evidence type="ECO:0000256" key="1">
    <source>
        <dbReference type="ARBA" id="ARBA00022729"/>
    </source>
</evidence>
<dbReference type="GO" id="GO:0050821">
    <property type="term" value="P:protein stabilization"/>
    <property type="evidence" value="ECO:0007669"/>
    <property type="project" value="InterPro"/>
</dbReference>
<dbReference type="GO" id="GO:0003755">
    <property type="term" value="F:peptidyl-prolyl cis-trans isomerase activity"/>
    <property type="evidence" value="ECO:0007669"/>
    <property type="project" value="UniProtKB-UniRule"/>
</dbReference>
<evidence type="ECO:0000256" key="2">
    <source>
        <dbReference type="ARBA" id="ARBA00022737"/>
    </source>
</evidence>
<dbReference type="InterPro" id="IPR027304">
    <property type="entry name" value="Trigger_fact/SurA_dom_sf"/>
</dbReference>
<dbReference type="InterPro" id="IPR023034">
    <property type="entry name" value="PPIase_SurA"/>
</dbReference>
<dbReference type="Proteomes" id="UP000054761">
    <property type="component" value="Unassembled WGS sequence"/>
</dbReference>
<keyword evidence="4 7" id="KW-0697">Rotamase</keyword>
<dbReference type="STRING" id="454.Lisr_1168"/>
<organism evidence="9 10">
    <name type="scientific">Legionella israelensis</name>
    <dbReference type="NCBI Taxonomy" id="454"/>
    <lineage>
        <taxon>Bacteria</taxon>
        <taxon>Pseudomonadati</taxon>
        <taxon>Pseudomonadota</taxon>
        <taxon>Gammaproteobacteria</taxon>
        <taxon>Legionellales</taxon>
        <taxon>Legionellaceae</taxon>
        <taxon>Legionella</taxon>
    </lineage>
</organism>
<dbReference type="SUPFAM" id="SSF54534">
    <property type="entry name" value="FKBP-like"/>
    <property type="match status" value="2"/>
</dbReference>